<feature type="region of interest" description="Disordered" evidence="4">
    <location>
        <begin position="410"/>
        <end position="539"/>
    </location>
</feature>
<dbReference type="VEuPathDB" id="TriTrypDB:LPAL13_100006800"/>
<dbReference type="SUPFAM" id="SSF50156">
    <property type="entry name" value="PDZ domain-like"/>
    <property type="match status" value="1"/>
</dbReference>
<dbReference type="RefSeq" id="XP_010696738.1">
    <property type="nucleotide sequence ID" value="XM_010698436.1"/>
</dbReference>
<feature type="coiled-coil region" evidence="3">
    <location>
        <begin position="205"/>
        <end position="232"/>
    </location>
</feature>
<dbReference type="InterPro" id="IPR036034">
    <property type="entry name" value="PDZ_sf"/>
</dbReference>
<evidence type="ECO:0000256" key="3">
    <source>
        <dbReference type="SAM" id="Coils"/>
    </source>
</evidence>
<dbReference type="OrthoDB" id="267448at2759"/>
<accession>A0A088RJV2</accession>
<dbReference type="InterPro" id="IPR051201">
    <property type="entry name" value="Chloro_Bact_Ser_Proteases"/>
</dbReference>
<feature type="compositionally biased region" description="Low complexity" evidence="4">
    <location>
        <begin position="113"/>
        <end position="139"/>
    </location>
</feature>
<dbReference type="PANTHER" id="PTHR43343">
    <property type="entry name" value="PEPTIDASE S12"/>
    <property type="match status" value="1"/>
</dbReference>
<evidence type="ECO:0000313" key="6">
    <source>
        <dbReference type="EMBL" id="AIN96085.1"/>
    </source>
</evidence>
<dbReference type="eggNOG" id="ENOG502SM45">
    <property type="taxonomic scope" value="Eukaryota"/>
</dbReference>
<sequence>MSAHLTEKDLFSALREYVSRLEVQYMIEEEVKKFQEKVLPRLLSEAFAAASHGATADQMASSPGPSTTPAPSHVTATPNIEWVQTFLKAHADDALSRRLPSMISHEVQRQLRSASGGAQTESSAQASSSSSRSPPRGEAVVATAAAQPRVGLPPLPPSPPRPSLTLPPEITIVSAETSSAKHQGDGNRNFTSLASTAHDEGRRQREQVLSAISDIEHQLKDVQRDINEVVHQQRLSRCRLEYLCEVLQGTDLFPAAETRPSSLCVALKQALDDRQADAVRARLAVMLQGLLPLSTEPHPGRGTVVDYQPTFTLGGSPSPTPQDVQQSSPSAASVKSYAVPSFSSDAQRQSLTRSPSRLRCGLPSPPHSASGPVGAPPAHTPHSSGACPASTAPTWACTSVYTRHGDAAATTPGTFRPAGAAPAKAVRSITTRGTAASSLTPKAAPPPPPPVAQQPSALRTTHGTAPSPLPVLRQQSHDPLGAGGAVSRPTPLPQECAVPSMRDKTRRETHRRTSVRAVDSTAAEADEAAPRATYTHPSNARFLSNMGRDASSSSIISAASSREGAAAGWASRAVVLGIDALNVPSGVLPGALGRQGAVRVQSIAPLQLAERAGVCRGDILLSVNHHSVSNCEELRAVLAAVPATQLTIAAELYRDTIDQIVSITLQL</sequence>
<evidence type="ECO:0000259" key="5">
    <source>
        <dbReference type="SMART" id="SM00228"/>
    </source>
</evidence>
<keyword evidence="7" id="KW-1185">Reference proteome</keyword>
<proteinExistence type="predicted"/>
<evidence type="ECO:0000256" key="4">
    <source>
        <dbReference type="SAM" id="MobiDB-lite"/>
    </source>
</evidence>
<dbReference type="EMBL" id="CP009379">
    <property type="protein sequence ID" value="AIN96085.1"/>
    <property type="molecule type" value="Genomic_DNA"/>
</dbReference>
<keyword evidence="3" id="KW-0175">Coiled coil</keyword>
<dbReference type="InterPro" id="IPR001478">
    <property type="entry name" value="PDZ"/>
</dbReference>
<feature type="compositionally biased region" description="Low complexity" evidence="4">
    <location>
        <begin position="60"/>
        <end position="72"/>
    </location>
</feature>
<feature type="region of interest" description="Disordered" evidence="4">
    <location>
        <begin position="294"/>
        <end position="389"/>
    </location>
</feature>
<evidence type="ECO:0000256" key="1">
    <source>
        <dbReference type="ARBA" id="ARBA00022670"/>
    </source>
</evidence>
<dbReference type="Proteomes" id="UP000063063">
    <property type="component" value="Chromosome 10"/>
</dbReference>
<feature type="compositionally biased region" description="Pro residues" evidence="4">
    <location>
        <begin position="151"/>
        <end position="162"/>
    </location>
</feature>
<dbReference type="InterPro" id="IPR041489">
    <property type="entry name" value="PDZ_6"/>
</dbReference>
<feature type="compositionally biased region" description="Polar residues" evidence="4">
    <location>
        <begin position="309"/>
        <end position="333"/>
    </location>
</feature>
<gene>
    <name evidence="6" type="ORF">LPMP_100160</name>
</gene>
<dbReference type="GeneID" id="22572752"/>
<dbReference type="VEuPathDB" id="TriTrypDB:LPMP_100160"/>
<dbReference type="GO" id="GO:0008233">
    <property type="term" value="F:peptidase activity"/>
    <property type="evidence" value="ECO:0007669"/>
    <property type="project" value="UniProtKB-KW"/>
</dbReference>
<dbReference type="SMART" id="SM00228">
    <property type="entry name" value="PDZ"/>
    <property type="match status" value="1"/>
</dbReference>
<feature type="region of interest" description="Disordered" evidence="4">
    <location>
        <begin position="107"/>
        <end position="163"/>
    </location>
</feature>
<organism evidence="6 7">
    <name type="scientific">Leishmania panamensis</name>
    <dbReference type="NCBI Taxonomy" id="5679"/>
    <lineage>
        <taxon>Eukaryota</taxon>
        <taxon>Discoba</taxon>
        <taxon>Euglenozoa</taxon>
        <taxon>Kinetoplastea</taxon>
        <taxon>Metakinetoplastina</taxon>
        <taxon>Trypanosomatida</taxon>
        <taxon>Trypanosomatidae</taxon>
        <taxon>Leishmaniinae</taxon>
        <taxon>Leishmania</taxon>
        <taxon>Leishmania guyanensis species complex</taxon>
    </lineage>
</organism>
<dbReference type="AlphaFoldDB" id="A0A088RJV2"/>
<feature type="compositionally biased region" description="Pro residues" evidence="4">
    <location>
        <begin position="443"/>
        <end position="452"/>
    </location>
</feature>
<dbReference type="Gene3D" id="2.30.42.10">
    <property type="match status" value="1"/>
</dbReference>
<keyword evidence="1" id="KW-0645">Protease</keyword>
<feature type="region of interest" description="Disordered" evidence="4">
    <location>
        <begin position="54"/>
        <end position="74"/>
    </location>
</feature>
<protein>
    <recommendedName>
        <fullName evidence="5">PDZ domain-containing protein</fullName>
    </recommendedName>
</protein>
<reference evidence="6 7" key="1">
    <citation type="journal article" date="2015" name="Sci. Rep.">
        <title>The genome of Leishmania panamensis: insights into genomics of the L. (Viannia) subgenus.</title>
        <authorList>
            <person name="Llanes A."/>
            <person name="Restrepo C.M."/>
            <person name="Vecchio G.D."/>
            <person name="Anguizola F.J."/>
            <person name="Lleonart R."/>
        </authorList>
    </citation>
    <scope>NUCLEOTIDE SEQUENCE [LARGE SCALE GENOMIC DNA]</scope>
    <source>
        <strain evidence="6 7">MHOM/PA/94/PSC-1</strain>
    </source>
</reference>
<name>A0A088RJV2_LEIPA</name>
<keyword evidence="2" id="KW-0378">Hydrolase</keyword>
<feature type="domain" description="PDZ" evidence="5">
    <location>
        <begin position="586"/>
        <end position="652"/>
    </location>
</feature>
<evidence type="ECO:0000313" key="7">
    <source>
        <dbReference type="Proteomes" id="UP000063063"/>
    </source>
</evidence>
<dbReference type="Pfam" id="PF17820">
    <property type="entry name" value="PDZ_6"/>
    <property type="match status" value="1"/>
</dbReference>
<evidence type="ECO:0000256" key="2">
    <source>
        <dbReference type="ARBA" id="ARBA00022801"/>
    </source>
</evidence>
<dbReference type="GO" id="GO:0006508">
    <property type="term" value="P:proteolysis"/>
    <property type="evidence" value="ECO:0007669"/>
    <property type="project" value="UniProtKB-KW"/>
</dbReference>
<dbReference type="KEGG" id="lpan:LPMP_100160"/>
<dbReference type="PANTHER" id="PTHR43343:SF3">
    <property type="entry name" value="PROTEASE DO-LIKE 8, CHLOROPLASTIC"/>
    <property type="match status" value="1"/>
</dbReference>
<feature type="compositionally biased region" description="Polar residues" evidence="4">
    <location>
        <begin position="341"/>
        <end position="355"/>
    </location>
</feature>